<protein>
    <submittedName>
        <fullName evidence="1">Uncharacterized protein</fullName>
    </submittedName>
</protein>
<dbReference type="Proteomes" id="UP000246410">
    <property type="component" value="Unassembled WGS sequence"/>
</dbReference>
<reference evidence="1 2" key="1">
    <citation type="submission" date="2018-05" db="EMBL/GenBank/DDBJ databases">
        <title>Genomic Encyclopedia of Type Strains, Phase IV (KMG-IV): sequencing the most valuable type-strain genomes for metagenomic binning, comparative biology and taxonomic classification.</title>
        <authorList>
            <person name="Goeker M."/>
        </authorList>
    </citation>
    <scope>NUCLEOTIDE SEQUENCE [LARGE SCALE GENOMIC DNA]</scope>
    <source>
        <strain evidence="1 2">DSM 44717</strain>
    </source>
</reference>
<name>A0A317NGC2_9NOCA</name>
<comment type="caution">
    <text evidence="1">The sequence shown here is derived from an EMBL/GenBank/DDBJ whole genome shotgun (WGS) entry which is preliminary data.</text>
</comment>
<dbReference type="EMBL" id="QGTL01000006">
    <property type="protein sequence ID" value="PWV74371.1"/>
    <property type="molecule type" value="Genomic_DNA"/>
</dbReference>
<keyword evidence="2" id="KW-1185">Reference proteome</keyword>
<sequence length="76" mass="8677">MSRTDSELSATFVLPEQPAVEYTVSIRRRRFWPGWKLTRVEVRSLTGESLGVLDFAASNQRLIRYVLTHTQPNVAA</sequence>
<organism evidence="1 2">
    <name type="scientific">Nocardia neocaledoniensis</name>
    <dbReference type="NCBI Taxonomy" id="236511"/>
    <lineage>
        <taxon>Bacteria</taxon>
        <taxon>Bacillati</taxon>
        <taxon>Actinomycetota</taxon>
        <taxon>Actinomycetes</taxon>
        <taxon>Mycobacteriales</taxon>
        <taxon>Nocardiaceae</taxon>
        <taxon>Nocardia</taxon>
    </lineage>
</organism>
<dbReference type="RefSeq" id="WP_110038823.1">
    <property type="nucleotide sequence ID" value="NZ_QGTL01000006.1"/>
</dbReference>
<dbReference type="AlphaFoldDB" id="A0A317NGC2"/>
<evidence type="ECO:0000313" key="1">
    <source>
        <dbReference type="EMBL" id="PWV74371.1"/>
    </source>
</evidence>
<accession>A0A317NGC2</accession>
<gene>
    <name evidence="1" type="ORF">DFR69_106182</name>
</gene>
<evidence type="ECO:0000313" key="2">
    <source>
        <dbReference type="Proteomes" id="UP000246410"/>
    </source>
</evidence>
<proteinExistence type="predicted"/>